<dbReference type="PANTHER" id="PTHR31776">
    <property type="entry name" value="ALPHA-L-ARABINOFURANOSIDASE 1"/>
    <property type="match status" value="1"/>
</dbReference>
<evidence type="ECO:0000313" key="8">
    <source>
        <dbReference type="EMBL" id="RIV46888.1"/>
    </source>
</evidence>
<evidence type="ECO:0000256" key="1">
    <source>
        <dbReference type="ARBA" id="ARBA00001462"/>
    </source>
</evidence>
<dbReference type="GO" id="GO:0046556">
    <property type="term" value="F:alpha-L-arabinofuranosidase activity"/>
    <property type="evidence" value="ECO:0007669"/>
    <property type="project" value="UniProtKB-EC"/>
</dbReference>
<keyword evidence="6" id="KW-0325">Glycoprotein</keyword>
<evidence type="ECO:0000256" key="6">
    <source>
        <dbReference type="ARBA" id="ARBA00023180"/>
    </source>
</evidence>
<protein>
    <recommendedName>
        <fullName evidence="3">non-reducing end alpha-L-arabinofuranosidase</fullName>
        <ecNumber evidence="3">3.2.1.55</ecNumber>
    </recommendedName>
</protein>
<dbReference type="InterPro" id="IPR017853">
    <property type="entry name" value="GH"/>
</dbReference>
<dbReference type="Gene3D" id="3.20.20.80">
    <property type="entry name" value="Glycosidases"/>
    <property type="match status" value="1"/>
</dbReference>
<comment type="similarity">
    <text evidence="2">Belongs to the glycosyl hydrolase 51 family.</text>
</comment>
<keyword evidence="11" id="KW-1185">Reference proteome</keyword>
<keyword evidence="5" id="KW-0378">Hydrolase</keyword>
<keyword evidence="4" id="KW-0732">Signal</keyword>
<feature type="domain" description="Alpha-L-arabinofuranosidase C-terminal" evidence="7">
    <location>
        <begin position="477"/>
        <end position="664"/>
    </location>
</feature>
<evidence type="ECO:0000259" key="7">
    <source>
        <dbReference type="SMART" id="SM00813"/>
    </source>
</evidence>
<dbReference type="EMBL" id="QXFI01000009">
    <property type="protein sequence ID" value="RIV46888.1"/>
    <property type="molecule type" value="Genomic_DNA"/>
</dbReference>
<comment type="catalytic activity">
    <reaction evidence="1">
        <text>Hydrolysis of terminal non-reducing alpha-L-arabinofuranoside residues in alpha-L-arabinosides.</text>
        <dbReference type="EC" id="3.2.1.55"/>
    </reaction>
</comment>
<name>A0A3A1NQL5_9FLAO</name>
<dbReference type="InterPro" id="IPR013780">
    <property type="entry name" value="Glyco_hydro_b"/>
</dbReference>
<evidence type="ECO:0000256" key="3">
    <source>
        <dbReference type="ARBA" id="ARBA00012670"/>
    </source>
</evidence>
<dbReference type="SUPFAM" id="SSF51445">
    <property type="entry name" value="(Trans)glycosidases"/>
    <property type="match status" value="1"/>
</dbReference>
<dbReference type="InterPro" id="IPR010720">
    <property type="entry name" value="Alpha-L-AF_C"/>
</dbReference>
<dbReference type="SMART" id="SM00813">
    <property type="entry name" value="Alpha-L-AF_C"/>
    <property type="match status" value="1"/>
</dbReference>
<evidence type="ECO:0000313" key="10">
    <source>
        <dbReference type="Proteomes" id="UP000266691"/>
    </source>
</evidence>
<dbReference type="Gene3D" id="2.60.40.1180">
    <property type="entry name" value="Golgi alpha-mannosidase II"/>
    <property type="match status" value="1"/>
</dbReference>
<dbReference type="SUPFAM" id="SSF51011">
    <property type="entry name" value="Glycosyl hydrolase domain"/>
    <property type="match status" value="1"/>
</dbReference>
<dbReference type="Pfam" id="PF06964">
    <property type="entry name" value="Alpha-L-AF_C"/>
    <property type="match status" value="1"/>
</dbReference>
<organism evidence="8 10">
    <name type="scientific">Flagellimonas pelagia</name>
    <dbReference type="NCBI Taxonomy" id="2306998"/>
    <lineage>
        <taxon>Bacteria</taxon>
        <taxon>Pseudomonadati</taxon>
        <taxon>Bacteroidota</taxon>
        <taxon>Flavobacteriia</taxon>
        <taxon>Flavobacteriales</taxon>
        <taxon>Flavobacteriaceae</taxon>
        <taxon>Flagellimonas</taxon>
    </lineage>
</organism>
<dbReference type="AlphaFoldDB" id="A0A3A1NQL5"/>
<comment type="caution">
    <text evidence="8">The sequence shown here is derived from an EMBL/GenBank/DDBJ whole genome shotgun (WGS) entry which is preliminary data.</text>
</comment>
<evidence type="ECO:0000256" key="2">
    <source>
        <dbReference type="ARBA" id="ARBA00007186"/>
    </source>
</evidence>
<dbReference type="EC" id="3.2.1.55" evidence="3"/>
<sequence>MRTPCQNLVVVWVLIVGFLGCKDQVTNTSETSTTIFNRDLVVDLKDTGIKIQPTMYGIFFEDINFAADGGLYAEMIKNRSFEFTLPKTGWMEPNSDRHSYNNQSGIMSVVKYGGEGANHNFARVEVKDPQGYVLINEGFRGMGVHEGAQYDLSLKAAKHLGDITKIHFQIVDSLDQVLGETTILPDNKDWKTYNASFTVSKTEMKAKAKITFQGKGEIDMDMVSLFPKDTWKGREKGLRKDLVQLLADLNPGFLRFPGGCIVEGRTLARRYQWKKTVGDIEDREILINRWNTEFAHRPAPDYYQSFGLGFFEYFQLSEDIGAQPLPILGCGIACQFNTGELVPMNQLEPYVQDALDLIEFANGDVNTAWGKVRSEMGHPEPFNMKFIGIGNEQWGPAYIERYMVFEQAIKSKYPEIAIVSGSGPFPDGDYFEYGWDQLKKLNAEIVDEHYYRPPQWFRENADRYDSYDRTGPKVFAGEYAAQSVAIASPENKNNWECALSEAAFMTGLERNADVVYLTSYAPLMAHEEGWQWTPDMIWFNNLQSFGTANYQVQKMYATNAGTDLLSISENGEKLIGQDGLYATAVKDAYTNEIIIKMVNTSEGQQQVNIVFGNKSPKGEVEVLTLAMEDLQAENSFADPFKVSPKKRILELEEGKLAALLPPQAFVIYRVNI</sequence>
<gene>
    <name evidence="8" type="ORF">D2V05_02710</name>
    <name evidence="9" type="ORF">FQ017_02700</name>
</gene>
<dbReference type="InterPro" id="IPR055235">
    <property type="entry name" value="ASD1_cat"/>
</dbReference>
<dbReference type="InterPro" id="IPR051563">
    <property type="entry name" value="Glycosyl_Hydrolase_51"/>
</dbReference>
<dbReference type="PANTHER" id="PTHR31776:SF0">
    <property type="entry name" value="ALPHA-L-ARABINOFURANOSIDASE 1"/>
    <property type="match status" value="1"/>
</dbReference>
<dbReference type="Pfam" id="PF22848">
    <property type="entry name" value="ASD1_dom"/>
    <property type="match status" value="1"/>
</dbReference>
<evidence type="ECO:0000313" key="11">
    <source>
        <dbReference type="Proteomes" id="UP000321621"/>
    </source>
</evidence>
<dbReference type="OrthoDB" id="9758333at2"/>
<reference evidence="9 11" key="2">
    <citation type="submission" date="2019-07" db="EMBL/GenBank/DDBJ databases">
        <title>Draft genome of two Muricauda strains isolated from deep sea.</title>
        <authorList>
            <person name="Sun C."/>
        </authorList>
    </citation>
    <scope>NUCLEOTIDE SEQUENCE [LARGE SCALE GENOMIC DNA]</scope>
    <source>
        <strain evidence="9 11">72</strain>
    </source>
</reference>
<dbReference type="PROSITE" id="PS51257">
    <property type="entry name" value="PROKAR_LIPOPROTEIN"/>
    <property type="match status" value="1"/>
</dbReference>
<dbReference type="RefSeq" id="WP_119646028.1">
    <property type="nucleotide sequence ID" value="NZ_QXFI01000009.1"/>
</dbReference>
<dbReference type="GO" id="GO:0046373">
    <property type="term" value="P:L-arabinose metabolic process"/>
    <property type="evidence" value="ECO:0007669"/>
    <property type="project" value="InterPro"/>
</dbReference>
<accession>A0A3A1NQL5</accession>
<evidence type="ECO:0000313" key="9">
    <source>
        <dbReference type="EMBL" id="TXJ99776.1"/>
    </source>
</evidence>
<dbReference type="Proteomes" id="UP000266691">
    <property type="component" value="Unassembled WGS sequence"/>
</dbReference>
<proteinExistence type="inferred from homology"/>
<dbReference type="EMBL" id="VNWK01000009">
    <property type="protein sequence ID" value="TXJ99776.1"/>
    <property type="molecule type" value="Genomic_DNA"/>
</dbReference>
<dbReference type="Proteomes" id="UP000321621">
    <property type="component" value="Unassembled WGS sequence"/>
</dbReference>
<reference evidence="8 10" key="1">
    <citation type="submission" date="2018-08" db="EMBL/GenBank/DDBJ databases">
        <title>Proposal of Muricauda 72 sp.nov. and Muricauda NH166 sp.nov., isolated from seawater.</title>
        <authorList>
            <person name="Cheng H."/>
            <person name="Wu Y.-H."/>
            <person name="Guo L.-L."/>
            <person name="Xu X.-W."/>
        </authorList>
    </citation>
    <scope>NUCLEOTIDE SEQUENCE [LARGE SCALE GENOMIC DNA]</scope>
    <source>
        <strain evidence="8 10">72</strain>
    </source>
</reference>
<evidence type="ECO:0000256" key="4">
    <source>
        <dbReference type="ARBA" id="ARBA00022729"/>
    </source>
</evidence>
<evidence type="ECO:0000256" key="5">
    <source>
        <dbReference type="ARBA" id="ARBA00022801"/>
    </source>
</evidence>
<dbReference type="Gene3D" id="2.60.120.260">
    <property type="entry name" value="Galactose-binding domain-like"/>
    <property type="match status" value="1"/>
</dbReference>